<dbReference type="PROSITE" id="PS51257">
    <property type="entry name" value="PROKAR_LIPOPROTEIN"/>
    <property type="match status" value="1"/>
</dbReference>
<evidence type="ECO:0008006" key="4">
    <source>
        <dbReference type="Google" id="ProtNLM"/>
    </source>
</evidence>
<protein>
    <recommendedName>
        <fullName evidence="4">LptE family protein</fullName>
    </recommendedName>
</protein>
<name>A0A5B9EL80_9BACT</name>
<gene>
    <name evidence="2" type="ORF">FTW19_24365</name>
</gene>
<evidence type="ECO:0000313" key="2">
    <source>
        <dbReference type="EMBL" id="QEE30856.1"/>
    </source>
</evidence>
<dbReference type="GO" id="GO:0043165">
    <property type="term" value="P:Gram-negative-bacterium-type cell outer membrane assembly"/>
    <property type="evidence" value="ECO:0007669"/>
    <property type="project" value="InterPro"/>
</dbReference>
<dbReference type="EMBL" id="CP042806">
    <property type="protein sequence ID" value="QEE30856.1"/>
    <property type="molecule type" value="Genomic_DNA"/>
</dbReference>
<reference evidence="2 3" key="1">
    <citation type="submission" date="2019-08" db="EMBL/GenBank/DDBJ databases">
        <title>Complete genome sequence of Terriglobus albidus strain ORNL.</title>
        <authorList>
            <person name="Podar M."/>
        </authorList>
    </citation>
    <scope>NUCLEOTIDE SEQUENCE [LARGE SCALE GENOMIC DNA]</scope>
    <source>
        <strain evidence="2 3">ORNL</strain>
    </source>
</reference>
<dbReference type="Gene3D" id="3.30.160.150">
    <property type="entry name" value="Lipoprotein like domain"/>
    <property type="match status" value="1"/>
</dbReference>
<dbReference type="Proteomes" id="UP000321820">
    <property type="component" value="Chromosome"/>
</dbReference>
<sequence>MKRFALLSVLLAATGCGYHRAGQATHIPAGVRTLAVPIFKNNTQSYHTEVAFTQAVVHALNNRTRYVVTSDEKPENSDALLNGTITSQTVAPLTYDSSTGQTSSYLITIVAKVVLTAPDGRVLYKNNGFSFREQYQSTQDLSAFIQEDSPAVQRLARNFAQALVSDMMESF</sequence>
<feature type="signal peptide" evidence="1">
    <location>
        <begin position="1"/>
        <end position="21"/>
    </location>
</feature>
<feature type="chain" id="PRO_5022664466" description="LptE family protein" evidence="1">
    <location>
        <begin position="22"/>
        <end position="171"/>
    </location>
</feature>
<evidence type="ECO:0000256" key="1">
    <source>
        <dbReference type="SAM" id="SignalP"/>
    </source>
</evidence>
<dbReference type="OrthoDB" id="119283at2"/>
<dbReference type="GO" id="GO:0019867">
    <property type="term" value="C:outer membrane"/>
    <property type="evidence" value="ECO:0007669"/>
    <property type="project" value="InterPro"/>
</dbReference>
<dbReference type="AlphaFoldDB" id="A0A5B9EL80"/>
<dbReference type="KEGG" id="talb:FTW19_24365"/>
<keyword evidence="1" id="KW-0732">Signal</keyword>
<dbReference type="InterPro" id="IPR007485">
    <property type="entry name" value="LPS_assembly_LptE"/>
</dbReference>
<proteinExistence type="predicted"/>
<dbReference type="Pfam" id="PF04390">
    <property type="entry name" value="LptE"/>
    <property type="match status" value="1"/>
</dbReference>
<evidence type="ECO:0000313" key="3">
    <source>
        <dbReference type="Proteomes" id="UP000321820"/>
    </source>
</evidence>
<accession>A0A5B9EL80</accession>
<keyword evidence="3" id="KW-1185">Reference proteome</keyword>
<organism evidence="2 3">
    <name type="scientific">Terriglobus albidus</name>
    <dbReference type="NCBI Taxonomy" id="1592106"/>
    <lineage>
        <taxon>Bacteria</taxon>
        <taxon>Pseudomonadati</taxon>
        <taxon>Acidobacteriota</taxon>
        <taxon>Terriglobia</taxon>
        <taxon>Terriglobales</taxon>
        <taxon>Acidobacteriaceae</taxon>
        <taxon>Terriglobus</taxon>
    </lineage>
</organism>
<dbReference type="RefSeq" id="WP_147650152.1">
    <property type="nucleotide sequence ID" value="NZ_CP042806.1"/>
</dbReference>